<dbReference type="EMBL" id="BKCJ010009497">
    <property type="protein sequence ID" value="GEU87239.1"/>
    <property type="molecule type" value="Genomic_DNA"/>
</dbReference>
<organism evidence="1">
    <name type="scientific">Tanacetum cinerariifolium</name>
    <name type="common">Dalmatian daisy</name>
    <name type="synonym">Chrysanthemum cinerariifolium</name>
    <dbReference type="NCBI Taxonomy" id="118510"/>
    <lineage>
        <taxon>Eukaryota</taxon>
        <taxon>Viridiplantae</taxon>
        <taxon>Streptophyta</taxon>
        <taxon>Embryophyta</taxon>
        <taxon>Tracheophyta</taxon>
        <taxon>Spermatophyta</taxon>
        <taxon>Magnoliopsida</taxon>
        <taxon>eudicotyledons</taxon>
        <taxon>Gunneridae</taxon>
        <taxon>Pentapetalae</taxon>
        <taxon>asterids</taxon>
        <taxon>campanulids</taxon>
        <taxon>Asterales</taxon>
        <taxon>Asteraceae</taxon>
        <taxon>Asteroideae</taxon>
        <taxon>Anthemideae</taxon>
        <taxon>Anthemidinae</taxon>
        <taxon>Tanacetum</taxon>
    </lineage>
</organism>
<sequence>MTTTVVNNSLFRTYFEKQKLTGNNFMECYRNLRIVLSIEDKLPFLKQAIPAMPVPAGQVLPPDVLNTHIAWVKASKEIAGLMLMTMDPDIQMNLEHLGAFDMIKELKMLANSSGSSFMNVKNSSTSNTLIIDKIVKFKDLLIDGKAILVAESGNLLKKVECPGDYDSEADVAFVDNDMTRSLASKRSGFSTQSFMKQWMDSYDNGDYDEDPYDDDMYEGQDISKEIQAICDNLDIQFRGRKKK</sequence>
<reference evidence="1" key="1">
    <citation type="journal article" date="2019" name="Sci. Rep.">
        <title>Draft genome of Tanacetum cinerariifolium, the natural source of mosquito coil.</title>
        <authorList>
            <person name="Yamashiro T."/>
            <person name="Shiraishi A."/>
            <person name="Satake H."/>
            <person name="Nakayama K."/>
        </authorList>
    </citation>
    <scope>NUCLEOTIDE SEQUENCE</scope>
</reference>
<name>A0A6L2NPC0_TANCI</name>
<dbReference type="AlphaFoldDB" id="A0A6L2NPC0"/>
<gene>
    <name evidence="1" type="ORF">Tci_059217</name>
</gene>
<proteinExistence type="predicted"/>
<accession>A0A6L2NPC0</accession>
<comment type="caution">
    <text evidence="1">The sequence shown here is derived from an EMBL/GenBank/DDBJ whole genome shotgun (WGS) entry which is preliminary data.</text>
</comment>
<evidence type="ECO:0000313" key="1">
    <source>
        <dbReference type="EMBL" id="GEU87239.1"/>
    </source>
</evidence>
<protein>
    <submittedName>
        <fullName evidence="1">Zinc finger, CCHC-type</fullName>
    </submittedName>
</protein>